<evidence type="ECO:0000313" key="10">
    <source>
        <dbReference type="Proteomes" id="UP000323000"/>
    </source>
</evidence>
<evidence type="ECO:0000256" key="3">
    <source>
        <dbReference type="ARBA" id="ARBA00022490"/>
    </source>
</evidence>
<comment type="subcellular location">
    <subcellularLocation>
        <location evidence="2">Cytoplasm</location>
    </subcellularLocation>
    <subcellularLocation>
        <location evidence="1">Nucleus</location>
    </subcellularLocation>
</comment>
<dbReference type="OrthoDB" id="10518657at2759"/>
<keyword evidence="5" id="KW-0547">Nucleotide-binding</keyword>
<evidence type="ECO:0000256" key="2">
    <source>
        <dbReference type="ARBA" id="ARBA00004496"/>
    </source>
</evidence>
<dbReference type="GO" id="GO:0005737">
    <property type="term" value="C:cytoplasm"/>
    <property type="evidence" value="ECO:0007669"/>
    <property type="project" value="UniProtKB-SubCell"/>
</dbReference>
<protein>
    <recommendedName>
        <fullName evidence="8">Disease resistance N-terminal domain-containing protein</fullName>
    </recommendedName>
</protein>
<dbReference type="AlphaFoldDB" id="A0A5C7HGI2"/>
<evidence type="ECO:0000256" key="5">
    <source>
        <dbReference type="ARBA" id="ARBA00022741"/>
    </source>
</evidence>
<dbReference type="SUPFAM" id="SSF52058">
    <property type="entry name" value="L domain-like"/>
    <property type="match status" value="1"/>
</dbReference>
<keyword evidence="4" id="KW-0677">Repeat</keyword>
<gene>
    <name evidence="9" type="ORF">EZV62_017252</name>
</gene>
<evidence type="ECO:0000313" key="9">
    <source>
        <dbReference type="EMBL" id="TXG55939.1"/>
    </source>
</evidence>
<keyword evidence="6" id="KW-0611">Plant defense</keyword>
<comment type="caution">
    <text evidence="9">The sequence shown here is derived from an EMBL/GenBank/DDBJ whole genome shotgun (WGS) entry which is preliminary data.</text>
</comment>
<evidence type="ECO:0000256" key="7">
    <source>
        <dbReference type="ARBA" id="ARBA00023242"/>
    </source>
</evidence>
<sequence length="669" mass="74417">MASLTRLTIIGGCSDLKLFPEGLLPASLISVQVGELLKLEMLNLKGLQFLTSIEGLHINSCSKLLCLSEGRLPISLSSLSITGCLLLSERCQQNQGEDWPKISHIAYKLLLFKHCGLSYCSKLESFPNDSTQSESNYQPVKQDNMAGGIMAGGSLLSAYLRGLLDKLTSEEFVEFFLRGHKLVPLVRNLVETVLTVNTVLDDADEKQLNNPAIRRWHNELIEVIYDLGDLMEEINTEAVQSKMMEVKSLDNNISSTASTWHDRKRCQQSQGRIGPRFLNSPTSLNHFQMEVSHLTFFSEHYWMPVAVRAVSTEPRGGLAQDFSSCLQVKQDNMAGGIMAGGSLLSAYLQGLLDKLTSGEFVEFFLRGHKLVPLKERENYEYTIVDGKFIHKQSGDLFDTKKGLAGAKWIFVVSTSKNLYAGVFKTGTFHHSSFLAGGATLAAGRLEAEQGILKIRKPTEDYSDSYNGSTSIQDANAVEVPTNEELPEPDVPKSVLENLSTESLEVKQTWSYNVSTSIQDANAVEVPTNSELPDPDVPKEVLENLSTESLELKQTQTKSNYERTLSGGVQSPREQKLLPSSLNSLRICRLPNLKFLDYTGLQHLAFLKTLEINCCNKLQCLPEEGLPSSLSSLYINECSLLKPKLQKRKGKDWYNIAHIPRIQIDEQIIS</sequence>
<evidence type="ECO:0000256" key="1">
    <source>
        <dbReference type="ARBA" id="ARBA00004123"/>
    </source>
</evidence>
<dbReference type="EMBL" id="VAHF01000008">
    <property type="protein sequence ID" value="TXG55939.1"/>
    <property type="molecule type" value="Genomic_DNA"/>
</dbReference>
<name>A0A5C7HGI2_9ROSI</name>
<dbReference type="Proteomes" id="UP000323000">
    <property type="component" value="Chromosome 8"/>
</dbReference>
<accession>A0A5C7HGI2</accession>
<organism evidence="9 10">
    <name type="scientific">Acer yangbiense</name>
    <dbReference type="NCBI Taxonomy" id="1000413"/>
    <lineage>
        <taxon>Eukaryota</taxon>
        <taxon>Viridiplantae</taxon>
        <taxon>Streptophyta</taxon>
        <taxon>Embryophyta</taxon>
        <taxon>Tracheophyta</taxon>
        <taxon>Spermatophyta</taxon>
        <taxon>Magnoliopsida</taxon>
        <taxon>eudicotyledons</taxon>
        <taxon>Gunneridae</taxon>
        <taxon>Pentapetalae</taxon>
        <taxon>rosids</taxon>
        <taxon>malvids</taxon>
        <taxon>Sapindales</taxon>
        <taxon>Sapindaceae</taxon>
        <taxon>Hippocastanoideae</taxon>
        <taxon>Acereae</taxon>
        <taxon>Acer</taxon>
    </lineage>
</organism>
<dbReference type="GO" id="GO:0006952">
    <property type="term" value="P:defense response"/>
    <property type="evidence" value="ECO:0007669"/>
    <property type="project" value="UniProtKB-KW"/>
</dbReference>
<keyword evidence="7" id="KW-0539">Nucleus</keyword>
<dbReference type="PANTHER" id="PTHR31250:SF10">
    <property type="entry name" value="IQ DOMAIN-CONTAINING PROTEIN IQM3"/>
    <property type="match status" value="1"/>
</dbReference>
<reference evidence="10" key="1">
    <citation type="journal article" date="2019" name="Gigascience">
        <title>De novo genome assembly of the endangered Acer yangbiense, a plant species with extremely small populations endemic to Yunnan Province, China.</title>
        <authorList>
            <person name="Yang J."/>
            <person name="Wariss H.M."/>
            <person name="Tao L."/>
            <person name="Zhang R."/>
            <person name="Yun Q."/>
            <person name="Hollingsworth P."/>
            <person name="Dao Z."/>
            <person name="Luo G."/>
            <person name="Guo H."/>
            <person name="Ma Y."/>
            <person name="Sun W."/>
        </authorList>
    </citation>
    <scope>NUCLEOTIDE SEQUENCE [LARGE SCALE GENOMIC DNA]</scope>
    <source>
        <strain evidence="10">cv. Malutang</strain>
    </source>
</reference>
<evidence type="ECO:0000256" key="6">
    <source>
        <dbReference type="ARBA" id="ARBA00022821"/>
    </source>
</evidence>
<dbReference type="GO" id="GO:0005634">
    <property type="term" value="C:nucleus"/>
    <property type="evidence" value="ECO:0007669"/>
    <property type="project" value="UniProtKB-SubCell"/>
</dbReference>
<dbReference type="InterPro" id="IPR041118">
    <property type="entry name" value="Rx_N"/>
</dbReference>
<dbReference type="InterPro" id="IPR044159">
    <property type="entry name" value="IQM"/>
</dbReference>
<proteinExistence type="predicted"/>
<dbReference type="Gene3D" id="1.20.5.4130">
    <property type="match status" value="1"/>
</dbReference>
<evidence type="ECO:0000259" key="8">
    <source>
        <dbReference type="Pfam" id="PF18052"/>
    </source>
</evidence>
<dbReference type="PANTHER" id="PTHR31250">
    <property type="entry name" value="IQ DOMAIN-CONTAINING PROTEIN IQM3"/>
    <property type="match status" value="1"/>
</dbReference>
<dbReference type="Pfam" id="PF18052">
    <property type="entry name" value="Rx_N"/>
    <property type="match status" value="1"/>
</dbReference>
<evidence type="ECO:0000256" key="4">
    <source>
        <dbReference type="ARBA" id="ARBA00022737"/>
    </source>
</evidence>
<keyword evidence="3" id="KW-0963">Cytoplasm</keyword>
<dbReference type="GO" id="GO:0000166">
    <property type="term" value="F:nucleotide binding"/>
    <property type="evidence" value="ECO:0007669"/>
    <property type="project" value="UniProtKB-KW"/>
</dbReference>
<feature type="domain" description="Disease resistance N-terminal" evidence="8">
    <location>
        <begin position="160"/>
        <end position="248"/>
    </location>
</feature>
<keyword evidence="10" id="KW-1185">Reference proteome</keyword>